<organism evidence="2 3">
    <name type="scientific">Desulfofundulus thermobenzoicus</name>
    <dbReference type="NCBI Taxonomy" id="29376"/>
    <lineage>
        <taxon>Bacteria</taxon>
        <taxon>Bacillati</taxon>
        <taxon>Bacillota</taxon>
        <taxon>Clostridia</taxon>
        <taxon>Eubacteriales</taxon>
        <taxon>Peptococcaceae</taxon>
        <taxon>Desulfofundulus</taxon>
    </lineage>
</organism>
<keyword evidence="3" id="KW-1185">Reference proteome</keyword>
<accession>A0A6N7IUP6</accession>
<name>A0A6N7IUP6_9FIRM</name>
<comment type="caution">
    <text evidence="2">The sequence shown here is derived from an EMBL/GenBank/DDBJ whole genome shotgun (WGS) entry which is preliminary data.</text>
</comment>
<keyword evidence="1" id="KW-1133">Transmembrane helix</keyword>
<proteinExistence type="predicted"/>
<gene>
    <name evidence="2" type="ORF">GFC01_15390</name>
</gene>
<protein>
    <submittedName>
        <fullName evidence="2">Uncharacterized protein</fullName>
    </submittedName>
</protein>
<dbReference type="Proteomes" id="UP000441717">
    <property type="component" value="Unassembled WGS sequence"/>
</dbReference>
<evidence type="ECO:0000256" key="1">
    <source>
        <dbReference type="SAM" id="Phobius"/>
    </source>
</evidence>
<dbReference type="AlphaFoldDB" id="A0A6N7IUP6"/>
<dbReference type="RefSeq" id="WP_152948083.1">
    <property type="nucleotide sequence ID" value="NZ_WHYR01000057.1"/>
</dbReference>
<evidence type="ECO:0000313" key="2">
    <source>
        <dbReference type="EMBL" id="MQL53621.1"/>
    </source>
</evidence>
<keyword evidence="1" id="KW-0812">Transmembrane</keyword>
<dbReference type="EMBL" id="WHYR01000057">
    <property type="protein sequence ID" value="MQL53621.1"/>
    <property type="molecule type" value="Genomic_DNA"/>
</dbReference>
<sequence length="78" mass="8176">MAETFIAGVILVAVCASMADSRGAAEWVALAGSLAGAGIIGLASIGQGRQTKRKRAFAPRLQSKYTKRLGRSQRQLVS</sequence>
<reference evidence="2 3" key="1">
    <citation type="submission" date="2019-10" db="EMBL/GenBank/DDBJ databases">
        <title>Comparative genomics of sulfur disproportionating microorganisms.</title>
        <authorList>
            <person name="Ward L.M."/>
            <person name="Bertran E."/>
            <person name="Johnston D."/>
        </authorList>
    </citation>
    <scope>NUCLEOTIDE SEQUENCE [LARGE SCALE GENOMIC DNA]</scope>
    <source>
        <strain evidence="2 3">DSM 14055</strain>
    </source>
</reference>
<evidence type="ECO:0000313" key="3">
    <source>
        <dbReference type="Proteomes" id="UP000441717"/>
    </source>
</evidence>
<feature type="transmembrane region" description="Helical" evidence="1">
    <location>
        <begin position="29"/>
        <end position="46"/>
    </location>
</feature>
<keyword evidence="1" id="KW-0472">Membrane</keyword>